<dbReference type="GO" id="GO:0016020">
    <property type="term" value="C:membrane"/>
    <property type="evidence" value="ECO:0007669"/>
    <property type="project" value="UniProtKB-SubCell"/>
</dbReference>
<evidence type="ECO:0000256" key="6">
    <source>
        <dbReference type="ARBA" id="ARBA00023002"/>
    </source>
</evidence>
<keyword evidence="5 13" id="KW-1133">Transmembrane helix</keyword>
<dbReference type="PANTHER" id="PTHR24322">
    <property type="entry name" value="PKSB"/>
    <property type="match status" value="1"/>
</dbReference>
<dbReference type="GO" id="GO:0005811">
    <property type="term" value="C:lipid droplet"/>
    <property type="evidence" value="ECO:0007669"/>
    <property type="project" value="TreeGrafter"/>
</dbReference>
<keyword evidence="7" id="KW-0443">Lipid metabolism</keyword>
<evidence type="ECO:0000256" key="2">
    <source>
        <dbReference type="ARBA" id="ARBA00006484"/>
    </source>
</evidence>
<keyword evidence="4" id="KW-0521">NADP</keyword>
<dbReference type="OMA" id="YETIMIP"/>
<evidence type="ECO:0000256" key="1">
    <source>
        <dbReference type="ARBA" id="ARBA00004141"/>
    </source>
</evidence>
<proteinExistence type="inferred from homology"/>
<evidence type="ECO:0000256" key="8">
    <source>
        <dbReference type="ARBA" id="ARBA00023136"/>
    </source>
</evidence>
<evidence type="ECO:0000256" key="10">
    <source>
        <dbReference type="ARBA" id="ARBA00068717"/>
    </source>
</evidence>
<keyword evidence="6" id="KW-0560">Oxidoreductase</keyword>
<evidence type="ECO:0000256" key="4">
    <source>
        <dbReference type="ARBA" id="ARBA00022857"/>
    </source>
</evidence>
<accession>A0A336LIN3</accession>
<feature type="transmembrane region" description="Helical" evidence="13">
    <location>
        <begin position="6"/>
        <end position="30"/>
    </location>
</feature>
<dbReference type="PRINTS" id="PR00081">
    <property type="entry name" value="GDHRDH"/>
</dbReference>
<dbReference type="InterPro" id="IPR036291">
    <property type="entry name" value="NAD(P)-bd_dom_sf"/>
</dbReference>
<evidence type="ECO:0000256" key="7">
    <source>
        <dbReference type="ARBA" id="ARBA00023098"/>
    </source>
</evidence>
<comment type="similarity">
    <text evidence="2 12">Belongs to the short-chain dehydrogenases/reductases (SDR) family.</text>
</comment>
<evidence type="ECO:0000256" key="12">
    <source>
        <dbReference type="RuleBase" id="RU000363"/>
    </source>
</evidence>
<reference evidence="14" key="1">
    <citation type="submission" date="2018-07" db="EMBL/GenBank/DDBJ databases">
        <authorList>
            <person name="Quirk P.G."/>
            <person name="Krulwich T.A."/>
        </authorList>
    </citation>
    <scope>NUCLEOTIDE SEQUENCE</scope>
</reference>
<keyword evidence="3 13" id="KW-0812">Transmembrane</keyword>
<dbReference type="InterPro" id="IPR002347">
    <property type="entry name" value="SDR_fam"/>
</dbReference>
<comment type="subcellular location">
    <subcellularLocation>
        <location evidence="1">Membrane</location>
        <topology evidence="1">Multi-pass membrane protein</topology>
    </subcellularLocation>
</comment>
<evidence type="ECO:0000313" key="14">
    <source>
        <dbReference type="EMBL" id="SSX17974.1"/>
    </source>
</evidence>
<evidence type="ECO:0000256" key="13">
    <source>
        <dbReference type="SAM" id="Phobius"/>
    </source>
</evidence>
<dbReference type="PRINTS" id="PR00080">
    <property type="entry name" value="SDRFAMILY"/>
</dbReference>
<dbReference type="EMBL" id="UFQT01000022">
    <property type="protein sequence ID" value="SSX17974.1"/>
    <property type="molecule type" value="Genomic_DNA"/>
</dbReference>
<dbReference type="VEuPathDB" id="VectorBase:CSON006003"/>
<dbReference type="Gene3D" id="3.40.50.720">
    <property type="entry name" value="NAD(P)-binding Rossmann-like Domain"/>
    <property type="match status" value="1"/>
</dbReference>
<sequence>MKPPLIALLFVLDFLKVLLLSIFAGLKILFKQVFIRKRKNISEQLALVTGGGNGLGREICLKLAQEGCNLAVVDLDYEAAKVTADKAKMYGVDATPYQIDVSDFMAVEKLRKMVNADMGPVDILINNAGVNFTGPIVEEHPLKIQKFMDINLMAYFWTTRVFLPHMIKRKHGHIVGVSSIAAYFPNPNVATYTTSKFGIRGFMEALNHDLYIQGHESYIKTTCAFPYYISTTKSLEERVRTICKYRYTVTPETTAEHIVEGIVYNYETIMIPPIASVLFYINCPRFFQKIYLDVMFKFNSGEKWHIDNDLW</sequence>
<keyword evidence="8 13" id="KW-0472">Membrane</keyword>
<evidence type="ECO:0000256" key="5">
    <source>
        <dbReference type="ARBA" id="ARBA00022989"/>
    </source>
</evidence>
<dbReference type="GO" id="GO:0052650">
    <property type="term" value="F:all-trans-retinol dehydrogenase (NADP+) activity"/>
    <property type="evidence" value="ECO:0007669"/>
    <property type="project" value="UniProtKB-ARBA"/>
</dbReference>
<comment type="function">
    <text evidence="9">Catalyzes the reduction of all-trans-retinal to all-trans-retinol in the presence of NADPH.</text>
</comment>
<name>A0A336LIN3_CULSO</name>
<dbReference type="FunFam" id="3.40.50.720:FF:000131">
    <property type="entry name" value="Short-chain dehydrogenase/reductase 3"/>
    <property type="match status" value="1"/>
</dbReference>
<dbReference type="AlphaFoldDB" id="A0A336LIN3"/>
<dbReference type="SUPFAM" id="SSF51735">
    <property type="entry name" value="NAD(P)-binding Rossmann-fold domains"/>
    <property type="match status" value="1"/>
</dbReference>
<evidence type="ECO:0000256" key="11">
    <source>
        <dbReference type="ARBA" id="ARBA00082544"/>
    </source>
</evidence>
<protein>
    <recommendedName>
        <fullName evidence="10">Short-chain dehydrogenase/reductase 3</fullName>
    </recommendedName>
    <alternativeName>
        <fullName evidence="11">Retinal short-chain dehydrogenase/reductase 1</fullName>
    </alternativeName>
</protein>
<evidence type="ECO:0000256" key="9">
    <source>
        <dbReference type="ARBA" id="ARBA00059620"/>
    </source>
</evidence>
<dbReference type="PANTHER" id="PTHR24322:SF748">
    <property type="entry name" value="FI23927P1-RELATED"/>
    <property type="match status" value="1"/>
</dbReference>
<organism evidence="14">
    <name type="scientific">Culicoides sonorensis</name>
    <name type="common">Biting midge</name>
    <dbReference type="NCBI Taxonomy" id="179676"/>
    <lineage>
        <taxon>Eukaryota</taxon>
        <taxon>Metazoa</taxon>
        <taxon>Ecdysozoa</taxon>
        <taxon>Arthropoda</taxon>
        <taxon>Hexapoda</taxon>
        <taxon>Insecta</taxon>
        <taxon>Pterygota</taxon>
        <taxon>Neoptera</taxon>
        <taxon>Endopterygota</taxon>
        <taxon>Diptera</taxon>
        <taxon>Nematocera</taxon>
        <taxon>Chironomoidea</taxon>
        <taxon>Ceratopogonidae</taxon>
        <taxon>Ceratopogoninae</taxon>
        <taxon>Culicoides</taxon>
        <taxon>Monoculicoides</taxon>
    </lineage>
</organism>
<evidence type="ECO:0000256" key="3">
    <source>
        <dbReference type="ARBA" id="ARBA00022692"/>
    </source>
</evidence>
<dbReference type="Pfam" id="PF00106">
    <property type="entry name" value="adh_short"/>
    <property type="match status" value="1"/>
</dbReference>
<gene>
    <name evidence="14" type="primary">CSON006003</name>
</gene>